<keyword evidence="1" id="KW-0812">Transmembrane</keyword>
<reference evidence="2 3" key="1">
    <citation type="submission" date="2014-04" db="EMBL/GenBank/DDBJ databases">
        <title>Evolutionary Origins and Diversification of the Mycorrhizal Mutualists.</title>
        <authorList>
            <consortium name="DOE Joint Genome Institute"/>
            <consortium name="Mycorrhizal Genomics Consortium"/>
            <person name="Kohler A."/>
            <person name="Kuo A."/>
            <person name="Nagy L.G."/>
            <person name="Floudas D."/>
            <person name="Copeland A."/>
            <person name="Barry K.W."/>
            <person name="Cichocki N."/>
            <person name="Veneault-Fourrey C."/>
            <person name="LaButti K."/>
            <person name="Lindquist E.A."/>
            <person name="Lipzen A."/>
            <person name="Lundell T."/>
            <person name="Morin E."/>
            <person name="Murat C."/>
            <person name="Riley R."/>
            <person name="Ohm R."/>
            <person name="Sun H."/>
            <person name="Tunlid A."/>
            <person name="Henrissat B."/>
            <person name="Grigoriev I.V."/>
            <person name="Hibbett D.S."/>
            <person name="Martin F."/>
        </authorList>
    </citation>
    <scope>NUCLEOTIDE SEQUENCE [LARGE SCALE GENOMIC DNA]</scope>
    <source>
        <strain evidence="2 3">FD-317 M1</strain>
    </source>
</reference>
<feature type="transmembrane region" description="Helical" evidence="1">
    <location>
        <begin position="213"/>
        <end position="235"/>
    </location>
</feature>
<evidence type="ECO:0000313" key="3">
    <source>
        <dbReference type="Proteomes" id="UP000053593"/>
    </source>
</evidence>
<dbReference type="EMBL" id="KN834864">
    <property type="protein sequence ID" value="KIK51383.1"/>
    <property type="molecule type" value="Genomic_DNA"/>
</dbReference>
<feature type="transmembrane region" description="Helical" evidence="1">
    <location>
        <begin position="81"/>
        <end position="99"/>
    </location>
</feature>
<gene>
    <name evidence="2" type="ORF">GYMLUDRAFT_394703</name>
</gene>
<keyword evidence="1" id="KW-1133">Transmembrane helix</keyword>
<dbReference type="PANTHER" id="PTHR35043">
    <property type="entry name" value="TRANSCRIPTION FACTOR DOMAIN-CONTAINING PROTEIN"/>
    <property type="match status" value="1"/>
</dbReference>
<proteinExistence type="predicted"/>
<dbReference type="AlphaFoldDB" id="A0A0D0C990"/>
<feature type="transmembrane region" description="Helical" evidence="1">
    <location>
        <begin position="442"/>
        <end position="466"/>
    </location>
</feature>
<dbReference type="Proteomes" id="UP000053593">
    <property type="component" value="Unassembled WGS sequence"/>
</dbReference>
<feature type="transmembrane region" description="Helical" evidence="1">
    <location>
        <begin position="42"/>
        <end position="61"/>
    </location>
</feature>
<accession>A0A0D0C990</accession>
<feature type="transmembrane region" description="Helical" evidence="1">
    <location>
        <begin position="478"/>
        <end position="503"/>
    </location>
</feature>
<dbReference type="OrthoDB" id="9451547at2759"/>
<evidence type="ECO:0000256" key="1">
    <source>
        <dbReference type="SAM" id="Phobius"/>
    </source>
</evidence>
<feature type="transmembrane region" description="Helical" evidence="1">
    <location>
        <begin position="241"/>
        <end position="261"/>
    </location>
</feature>
<name>A0A0D0C990_9AGAR</name>
<evidence type="ECO:0000313" key="2">
    <source>
        <dbReference type="EMBL" id="KIK51383.1"/>
    </source>
</evidence>
<keyword evidence="1" id="KW-0472">Membrane</keyword>
<organism evidence="2 3">
    <name type="scientific">Collybiopsis luxurians FD-317 M1</name>
    <dbReference type="NCBI Taxonomy" id="944289"/>
    <lineage>
        <taxon>Eukaryota</taxon>
        <taxon>Fungi</taxon>
        <taxon>Dikarya</taxon>
        <taxon>Basidiomycota</taxon>
        <taxon>Agaricomycotina</taxon>
        <taxon>Agaricomycetes</taxon>
        <taxon>Agaricomycetidae</taxon>
        <taxon>Agaricales</taxon>
        <taxon>Marasmiineae</taxon>
        <taxon>Omphalotaceae</taxon>
        <taxon>Collybiopsis</taxon>
        <taxon>Collybiopsis luxurians</taxon>
    </lineage>
</organism>
<protein>
    <submittedName>
        <fullName evidence="2">Uncharacterized protein</fullName>
    </submittedName>
</protein>
<dbReference type="HOGENOM" id="CLU_022883_6_1_1"/>
<sequence length="526" mass="60218">MIIPSVPNLQELVVRSDNSTAGASNSSSSDSSSCNDINNCRTLLQIIWSCVSVLIACTWASVHPNVPAPDEGSKKVFRRKIGLMIMALIAPEMLVLWAARQWFAAKKLSKGYKGWTRTHSFFALMGGVALYEREKFISVLRFIPPDSGQRQIFLESIRSSGKIQSSHASSTNYAVKVKNHTNTRFDDRSFAAHAKSISRMKAHEIKDRSHSDWFGKLVAVGQTSWFIVQLLARWIEGLPVTALEVMTLAFAAMNILIYFFWWDKPQEIGYHIHVQRIASRTRANRERIVERADSDDDDPPDIPVLPNSGPWIFLAWNWLRETFKNSIRSLGRKIHGWWSNYFGRNFTGNTLVDAVLNIALVIYYIIWGPFNALMNSFIIREEDELLLEFPSERVRSFERIPGLEPTNAMDKCVAYGAAVMFGAIHCAGWASQFPDTIEEWLWRYSSLVVTGIPIYLAFVNVVHYMVDAKSRSRWWFTLLRWIYLFAVPTYIIARLALIIQAFLTLRNLSPDTFKAVQWTTFIPHIY</sequence>
<keyword evidence="3" id="KW-1185">Reference proteome</keyword>
<dbReference type="PANTHER" id="PTHR35043:SF7">
    <property type="entry name" value="TRANSCRIPTION FACTOR DOMAIN-CONTAINING PROTEIN"/>
    <property type="match status" value="1"/>
</dbReference>